<dbReference type="GO" id="GO:0016787">
    <property type="term" value="F:hydrolase activity"/>
    <property type="evidence" value="ECO:0007669"/>
    <property type="project" value="UniProtKB-KW"/>
</dbReference>
<comment type="cofactor">
    <cofactor evidence="1">
        <name>Mg(2+)</name>
        <dbReference type="ChEBI" id="CHEBI:18420"/>
    </cofactor>
</comment>
<dbReference type="CDD" id="cd03674">
    <property type="entry name" value="NUDIX_Hydrolase"/>
    <property type="match status" value="1"/>
</dbReference>
<keyword evidence="6" id="KW-1185">Reference proteome</keyword>
<dbReference type="KEGG" id="pphr:APZ00_18295"/>
<keyword evidence="2 3" id="KW-0378">Hydrolase</keyword>
<proteinExistence type="inferred from homology"/>
<dbReference type="InterPro" id="IPR020084">
    <property type="entry name" value="NUDIX_hydrolase_CS"/>
</dbReference>
<dbReference type="InterPro" id="IPR015797">
    <property type="entry name" value="NUDIX_hydrolase-like_dom_sf"/>
</dbReference>
<dbReference type="PRINTS" id="PR00502">
    <property type="entry name" value="NUDIXFAMILY"/>
</dbReference>
<dbReference type="SUPFAM" id="SSF55811">
    <property type="entry name" value="Nudix"/>
    <property type="match status" value="1"/>
</dbReference>
<gene>
    <name evidence="5" type="ORF">APZ00_18295</name>
</gene>
<organism evidence="5 6">
    <name type="scientific">Pannonibacter phragmitetus</name>
    <dbReference type="NCBI Taxonomy" id="121719"/>
    <lineage>
        <taxon>Bacteria</taxon>
        <taxon>Pseudomonadati</taxon>
        <taxon>Pseudomonadota</taxon>
        <taxon>Alphaproteobacteria</taxon>
        <taxon>Hyphomicrobiales</taxon>
        <taxon>Stappiaceae</taxon>
        <taxon>Pannonibacter</taxon>
    </lineage>
</organism>
<evidence type="ECO:0000313" key="6">
    <source>
        <dbReference type="Proteomes" id="UP000064921"/>
    </source>
</evidence>
<name>A0A0U3NBL7_9HYPH</name>
<evidence type="ECO:0000259" key="4">
    <source>
        <dbReference type="PROSITE" id="PS51462"/>
    </source>
</evidence>
<dbReference type="RefSeq" id="WP_058899776.1">
    <property type="nucleotide sequence ID" value="NZ_CP013068.1"/>
</dbReference>
<evidence type="ECO:0000256" key="1">
    <source>
        <dbReference type="ARBA" id="ARBA00001946"/>
    </source>
</evidence>
<dbReference type="PANTHER" id="PTHR43736">
    <property type="entry name" value="ADP-RIBOSE PYROPHOSPHATASE"/>
    <property type="match status" value="1"/>
</dbReference>
<dbReference type="Proteomes" id="UP000064921">
    <property type="component" value="Chromosome"/>
</dbReference>
<evidence type="ECO:0000256" key="2">
    <source>
        <dbReference type="ARBA" id="ARBA00022801"/>
    </source>
</evidence>
<dbReference type="EMBL" id="CP013068">
    <property type="protein sequence ID" value="ALV28763.1"/>
    <property type="molecule type" value="Genomic_DNA"/>
</dbReference>
<reference evidence="5 6" key="1">
    <citation type="submission" date="2015-10" db="EMBL/GenBank/DDBJ databases">
        <title>The world's first case of liver abscess caused by Pannonibacter phragmitetus.</title>
        <authorList>
            <person name="Ming D."/>
            <person name="Wang M."/>
            <person name="Zhou Y."/>
            <person name="Jiang T."/>
            <person name="Hu S."/>
        </authorList>
    </citation>
    <scope>NUCLEOTIDE SEQUENCE [LARGE SCALE GENOMIC DNA]</scope>
    <source>
        <strain evidence="5 6">31801</strain>
    </source>
</reference>
<evidence type="ECO:0000256" key="3">
    <source>
        <dbReference type="RuleBase" id="RU003476"/>
    </source>
</evidence>
<dbReference type="Pfam" id="PF00293">
    <property type="entry name" value="NUDIX"/>
    <property type="match status" value="1"/>
</dbReference>
<dbReference type="STRING" id="121719.APZ00_18295"/>
<dbReference type="eggNOG" id="COG0494">
    <property type="taxonomic scope" value="Bacteria"/>
</dbReference>
<dbReference type="Gene3D" id="3.90.79.10">
    <property type="entry name" value="Nucleoside Triphosphate Pyrophosphohydrolase"/>
    <property type="match status" value="1"/>
</dbReference>
<dbReference type="AlphaFoldDB" id="A0A0U3NBL7"/>
<accession>A0A0U3NBL7</accession>
<dbReference type="InterPro" id="IPR000086">
    <property type="entry name" value="NUDIX_hydrolase_dom"/>
</dbReference>
<dbReference type="PANTHER" id="PTHR43736:SF1">
    <property type="entry name" value="DIHYDRONEOPTERIN TRIPHOSPHATE DIPHOSPHATASE"/>
    <property type="match status" value="1"/>
</dbReference>
<evidence type="ECO:0000313" key="5">
    <source>
        <dbReference type="EMBL" id="ALV28763.1"/>
    </source>
</evidence>
<sequence>MFSSHNTEIKDLISAFCAAHPARLEELSAIDRLWRSDADMTARSTVPAHVTASAVLLQDGKVLMVEHLTLGKLLFPGGHIDAGEMPHEAAARELAEETGLTAQLQDRLPIDIDVHGIPENRKKNEPAHVHIDLRYLFANPSGALLANPDEISALSWVSPDALPPAMRRGLDCLGQSTSMLVHDLSPEETASLAISRSQAARGEFASDEDVRAVWATHGVTG</sequence>
<dbReference type="PROSITE" id="PS00893">
    <property type="entry name" value="NUDIX_BOX"/>
    <property type="match status" value="1"/>
</dbReference>
<feature type="domain" description="Nudix hydrolase" evidence="4">
    <location>
        <begin position="47"/>
        <end position="179"/>
    </location>
</feature>
<protein>
    <recommendedName>
        <fullName evidence="4">Nudix hydrolase domain-containing protein</fullName>
    </recommendedName>
</protein>
<dbReference type="InterPro" id="IPR020476">
    <property type="entry name" value="Nudix_hydrolase"/>
</dbReference>
<dbReference type="PROSITE" id="PS51462">
    <property type="entry name" value="NUDIX"/>
    <property type="match status" value="1"/>
</dbReference>
<comment type="similarity">
    <text evidence="3">Belongs to the Nudix hydrolase family.</text>
</comment>